<name>A0A8D8Z918_9HEMI</name>
<dbReference type="EMBL" id="HBUF01101200">
    <property type="protein sequence ID" value="CAG6638069.1"/>
    <property type="molecule type" value="Transcribed_RNA"/>
</dbReference>
<dbReference type="EMBL" id="HBUF01309093">
    <property type="protein sequence ID" value="CAG6692801.1"/>
    <property type="molecule type" value="Transcribed_RNA"/>
</dbReference>
<protein>
    <submittedName>
        <fullName evidence="1">Uncharacterized protein</fullName>
    </submittedName>
</protein>
<sequence>MNKIMSLKINNIMSVSKSPILIQGFVQELVGFKSIIIQYLASISRGQIEVNSSPVERLNLTRSDEFSLILNFGMKGSSFPLMLTKITPDYVKYWRSWKS</sequence>
<dbReference type="AlphaFoldDB" id="A0A8D8Z918"/>
<accession>A0A8D8Z918</accession>
<organism evidence="1">
    <name type="scientific">Cacopsylla melanoneura</name>
    <dbReference type="NCBI Taxonomy" id="428564"/>
    <lineage>
        <taxon>Eukaryota</taxon>
        <taxon>Metazoa</taxon>
        <taxon>Ecdysozoa</taxon>
        <taxon>Arthropoda</taxon>
        <taxon>Hexapoda</taxon>
        <taxon>Insecta</taxon>
        <taxon>Pterygota</taxon>
        <taxon>Neoptera</taxon>
        <taxon>Paraneoptera</taxon>
        <taxon>Hemiptera</taxon>
        <taxon>Sternorrhyncha</taxon>
        <taxon>Psylloidea</taxon>
        <taxon>Psyllidae</taxon>
        <taxon>Psyllinae</taxon>
        <taxon>Cacopsylla</taxon>
    </lineage>
</organism>
<dbReference type="EMBL" id="HBUF01444507">
    <property type="protein sequence ID" value="CAG6743209.1"/>
    <property type="molecule type" value="Transcribed_RNA"/>
</dbReference>
<reference evidence="1" key="1">
    <citation type="submission" date="2021-05" db="EMBL/GenBank/DDBJ databases">
        <authorList>
            <person name="Alioto T."/>
            <person name="Alioto T."/>
            <person name="Gomez Garrido J."/>
        </authorList>
    </citation>
    <scope>NUCLEOTIDE SEQUENCE</scope>
</reference>
<dbReference type="EMBL" id="HBUF01444506">
    <property type="protein sequence ID" value="CAG6743208.1"/>
    <property type="molecule type" value="Transcribed_RNA"/>
</dbReference>
<evidence type="ECO:0000313" key="1">
    <source>
        <dbReference type="EMBL" id="CAG6743209.1"/>
    </source>
</evidence>
<proteinExistence type="predicted"/>
<dbReference type="EMBL" id="HBUF01627211">
    <property type="protein sequence ID" value="CAG6782394.1"/>
    <property type="molecule type" value="Transcribed_RNA"/>
</dbReference>